<dbReference type="PANTHER" id="PTHR24366:SF168">
    <property type="entry name" value="GH22922P-RELATED"/>
    <property type="match status" value="1"/>
</dbReference>
<dbReference type="SUPFAM" id="SSF52075">
    <property type="entry name" value="Outer arm dynein light chain 1"/>
    <property type="match status" value="1"/>
</dbReference>
<keyword evidence="4" id="KW-1185">Reference proteome</keyword>
<evidence type="ECO:0000313" key="4">
    <source>
        <dbReference type="Proteomes" id="UP000801492"/>
    </source>
</evidence>
<dbReference type="OrthoDB" id="694479at2759"/>
<name>A0A8K0CQK3_IGNLU</name>
<evidence type="ECO:0000313" key="3">
    <source>
        <dbReference type="EMBL" id="KAF2891774.1"/>
    </source>
</evidence>
<dbReference type="Proteomes" id="UP000801492">
    <property type="component" value="Unassembled WGS sequence"/>
</dbReference>
<organism evidence="3 4">
    <name type="scientific">Ignelater luminosus</name>
    <name type="common">Cucubano</name>
    <name type="synonym">Pyrophorus luminosus</name>
    <dbReference type="NCBI Taxonomy" id="2038154"/>
    <lineage>
        <taxon>Eukaryota</taxon>
        <taxon>Metazoa</taxon>
        <taxon>Ecdysozoa</taxon>
        <taxon>Arthropoda</taxon>
        <taxon>Hexapoda</taxon>
        <taxon>Insecta</taxon>
        <taxon>Pterygota</taxon>
        <taxon>Neoptera</taxon>
        <taxon>Endopterygota</taxon>
        <taxon>Coleoptera</taxon>
        <taxon>Polyphaga</taxon>
        <taxon>Elateriformia</taxon>
        <taxon>Elateroidea</taxon>
        <taxon>Elateridae</taxon>
        <taxon>Agrypninae</taxon>
        <taxon>Pyrophorini</taxon>
        <taxon>Ignelater</taxon>
    </lineage>
</organism>
<dbReference type="AlphaFoldDB" id="A0A8K0CQK3"/>
<evidence type="ECO:0000256" key="2">
    <source>
        <dbReference type="ARBA" id="ARBA00022737"/>
    </source>
</evidence>
<protein>
    <submittedName>
        <fullName evidence="3">Uncharacterized protein</fullName>
    </submittedName>
</protein>
<comment type="caution">
    <text evidence="3">The sequence shown here is derived from an EMBL/GenBank/DDBJ whole genome shotgun (WGS) entry which is preliminary data.</text>
</comment>
<sequence>MLYLLFLFQIIDLSYNRLRKITRQDLSRYTSLKMLYLSDNMIIKLENSTFQDMDKLISLDLSINGLSKLPPVIFHLPSLKRLYLSQNQNINIVETVEEASPITSPLESLDIGFNDLETLPNLGIMPYLLLYNISGNNLDNMEIKDVAGLCNLKTLVNDNFTTYFTNPCDCWNIQRWLKEKKVKFTEMLCEVQTQGKCEQ</sequence>
<gene>
    <name evidence="3" type="ORF">ILUMI_14399</name>
</gene>
<dbReference type="PANTHER" id="PTHR24366">
    <property type="entry name" value="IG(IMMUNOGLOBULIN) AND LRR(LEUCINE RICH REPEAT) DOMAINS"/>
    <property type="match status" value="1"/>
</dbReference>
<dbReference type="InterPro" id="IPR001611">
    <property type="entry name" value="Leu-rich_rpt"/>
</dbReference>
<dbReference type="InterPro" id="IPR003591">
    <property type="entry name" value="Leu-rich_rpt_typical-subtyp"/>
</dbReference>
<dbReference type="Pfam" id="PF13855">
    <property type="entry name" value="LRR_8"/>
    <property type="match status" value="1"/>
</dbReference>
<dbReference type="InterPro" id="IPR032675">
    <property type="entry name" value="LRR_dom_sf"/>
</dbReference>
<dbReference type="SMART" id="SM00369">
    <property type="entry name" value="LRR_TYP"/>
    <property type="match status" value="3"/>
</dbReference>
<dbReference type="Gene3D" id="3.80.10.10">
    <property type="entry name" value="Ribonuclease Inhibitor"/>
    <property type="match status" value="1"/>
</dbReference>
<evidence type="ECO:0000256" key="1">
    <source>
        <dbReference type="ARBA" id="ARBA00022614"/>
    </source>
</evidence>
<accession>A0A8K0CQK3</accession>
<dbReference type="EMBL" id="VTPC01023173">
    <property type="protein sequence ID" value="KAF2891774.1"/>
    <property type="molecule type" value="Genomic_DNA"/>
</dbReference>
<reference evidence="3" key="1">
    <citation type="submission" date="2019-08" db="EMBL/GenBank/DDBJ databases">
        <title>The genome of the North American firefly Photinus pyralis.</title>
        <authorList>
            <consortium name="Photinus pyralis genome working group"/>
            <person name="Fallon T.R."/>
            <person name="Sander Lower S.E."/>
            <person name="Weng J.-K."/>
        </authorList>
    </citation>
    <scope>NUCLEOTIDE SEQUENCE</scope>
    <source>
        <strain evidence="3">TRF0915ILg1</strain>
        <tissue evidence="3">Whole body</tissue>
    </source>
</reference>
<proteinExistence type="predicted"/>
<keyword evidence="1" id="KW-0433">Leucine-rich repeat</keyword>
<keyword evidence="2" id="KW-0677">Repeat</keyword>
<dbReference type="PROSITE" id="PS51450">
    <property type="entry name" value="LRR"/>
    <property type="match status" value="2"/>
</dbReference>